<gene>
    <name evidence="3" type="ORF">SVIO_004320</name>
</gene>
<proteinExistence type="predicted"/>
<organism evidence="3 4">
    <name type="scientific">Streptomyces violaceusniger</name>
    <dbReference type="NCBI Taxonomy" id="68280"/>
    <lineage>
        <taxon>Bacteria</taxon>
        <taxon>Bacillati</taxon>
        <taxon>Actinomycetota</taxon>
        <taxon>Actinomycetes</taxon>
        <taxon>Kitasatosporales</taxon>
        <taxon>Streptomycetaceae</taxon>
        <taxon>Streptomyces</taxon>
        <taxon>Streptomyces violaceusniger group</taxon>
    </lineage>
</organism>
<dbReference type="EMBL" id="BJHW01000001">
    <property type="protein sequence ID" value="GDY49809.1"/>
    <property type="molecule type" value="Genomic_DNA"/>
</dbReference>
<evidence type="ECO:0000313" key="4">
    <source>
        <dbReference type="Proteomes" id="UP000301309"/>
    </source>
</evidence>
<sequence length="127" mass="13734">MFARSAKWQPEARSTTGRVPVNPVCPATPRPARERVARQRVEALQAELREAEAALERFAIARSSTPNLFSPADLACSVAVARMRPRDTAPSGPVLFGVVATGRWGLPAWGDGGGTDTCVRRSRPQRP</sequence>
<feature type="region of interest" description="Disordered" evidence="2">
    <location>
        <begin position="1"/>
        <end position="33"/>
    </location>
</feature>
<evidence type="ECO:0000256" key="1">
    <source>
        <dbReference type="SAM" id="Coils"/>
    </source>
</evidence>
<dbReference type="AlphaFoldDB" id="A0A4D4KVE7"/>
<protein>
    <submittedName>
        <fullName evidence="3">Uncharacterized protein</fullName>
    </submittedName>
</protein>
<keyword evidence="1" id="KW-0175">Coiled coil</keyword>
<accession>A0A4D4KVE7</accession>
<name>A0A4D4KVE7_STRVO</name>
<evidence type="ECO:0000313" key="3">
    <source>
        <dbReference type="EMBL" id="GDY49809.1"/>
    </source>
</evidence>
<dbReference type="Proteomes" id="UP000301309">
    <property type="component" value="Unassembled WGS sequence"/>
</dbReference>
<evidence type="ECO:0000256" key="2">
    <source>
        <dbReference type="SAM" id="MobiDB-lite"/>
    </source>
</evidence>
<keyword evidence="4" id="KW-1185">Reference proteome</keyword>
<comment type="caution">
    <text evidence="3">The sequence shown here is derived from an EMBL/GenBank/DDBJ whole genome shotgun (WGS) entry which is preliminary data.</text>
</comment>
<feature type="coiled-coil region" evidence="1">
    <location>
        <begin position="34"/>
        <end position="61"/>
    </location>
</feature>
<reference evidence="3 4" key="1">
    <citation type="journal article" date="2020" name="Int. J. Syst. Evol. Microbiol.">
        <title>Reclassification of Streptomyces castelarensis and Streptomyces sporoclivatus as later heterotypic synonyms of Streptomyces antimycoticus.</title>
        <authorList>
            <person name="Komaki H."/>
            <person name="Tamura T."/>
        </authorList>
    </citation>
    <scope>NUCLEOTIDE SEQUENCE [LARGE SCALE GENOMIC DNA]</scope>
    <source>
        <strain evidence="3 4">NBRC 13459</strain>
    </source>
</reference>